<keyword evidence="2" id="KW-1185">Reference proteome</keyword>
<dbReference type="RefSeq" id="WP_178357556.1">
    <property type="nucleotide sequence ID" value="NZ_JABFYL010000012.1"/>
</dbReference>
<sequence>MTHATDSASADANAAEDNAPWELVEVLREALPDLGADELQSLGRTVYSELELRVGRCLSDGLSDAELDEFSELMNAADEAASSAWLAEHRPDYRDVVAAERDAIVAETVAALGGEPAAPPEAAPGRPDAIVEASLAVAVQLLRGMHANVIRVDGPRAWVAQQCPDGQKHTVVVRVSDKGLMCLHSDGVASYSQARKAQLVSFAQNWNHERYWPKAYVIDSSDGDTCRVVAEIAYPLAPGIHRRLLGHLLGTALAYIRRMFDELVKAIDDVDPDAQPELF</sequence>
<protein>
    <recommendedName>
        <fullName evidence="3">YbjN domain-containing protein</fullName>
    </recommendedName>
</protein>
<organism evidence="1 2">
    <name type="scientific">Mycolicibacterium hippocampi</name>
    <dbReference type="NCBI Taxonomy" id="659824"/>
    <lineage>
        <taxon>Bacteria</taxon>
        <taxon>Bacillati</taxon>
        <taxon>Actinomycetota</taxon>
        <taxon>Actinomycetes</taxon>
        <taxon>Mycobacteriales</taxon>
        <taxon>Mycobacteriaceae</taxon>
        <taxon>Mycolicibacterium</taxon>
    </lineage>
</organism>
<accession>A0A850PGD5</accession>
<evidence type="ECO:0000313" key="2">
    <source>
        <dbReference type="Proteomes" id="UP000570517"/>
    </source>
</evidence>
<dbReference type="Proteomes" id="UP000570517">
    <property type="component" value="Unassembled WGS sequence"/>
</dbReference>
<comment type="caution">
    <text evidence="1">The sequence shown here is derived from an EMBL/GenBank/DDBJ whole genome shotgun (WGS) entry which is preliminary data.</text>
</comment>
<evidence type="ECO:0008006" key="3">
    <source>
        <dbReference type="Google" id="ProtNLM"/>
    </source>
</evidence>
<dbReference type="InterPro" id="IPR043722">
    <property type="entry name" value="DUF5663"/>
</dbReference>
<dbReference type="Pfam" id="PF10722">
    <property type="entry name" value="YbjN"/>
    <property type="match status" value="1"/>
</dbReference>
<dbReference type="EMBL" id="JABFYL010000012">
    <property type="protein sequence ID" value="NVN49162.1"/>
    <property type="molecule type" value="Genomic_DNA"/>
</dbReference>
<dbReference type="Pfam" id="PF18908">
    <property type="entry name" value="DUF5663"/>
    <property type="match status" value="1"/>
</dbReference>
<proteinExistence type="predicted"/>
<dbReference type="InterPro" id="IPR019660">
    <property type="entry name" value="Put_sensory_transdc_reg_YbjN"/>
</dbReference>
<gene>
    <name evidence="1" type="ORF">HLY00_2046</name>
</gene>
<evidence type="ECO:0000313" key="1">
    <source>
        <dbReference type="EMBL" id="NVN49162.1"/>
    </source>
</evidence>
<reference evidence="1 2" key="1">
    <citation type="submission" date="2020-05" db="EMBL/GenBank/DDBJ databases">
        <title>Draft genome sequence of Mycobacterium hippocampi DL, isolated from European seabass, Dicentrarchus labrax, reared in fish farms.</title>
        <authorList>
            <person name="Stathopoulou P."/>
            <person name="Asimakis E."/>
            <person name="Tzokas K."/>
            <person name="Batargias C."/>
            <person name="Tsiamis G."/>
        </authorList>
    </citation>
    <scope>NUCLEOTIDE SEQUENCE [LARGE SCALE GENOMIC DNA]</scope>
    <source>
        <strain evidence="1 2">DL</strain>
    </source>
</reference>
<name>A0A850PGD5_9MYCO</name>
<dbReference type="AlphaFoldDB" id="A0A850PGD5"/>